<comment type="caution">
    <text evidence="2">The sequence shown here is derived from an EMBL/GenBank/DDBJ whole genome shotgun (WGS) entry which is preliminary data.</text>
</comment>
<dbReference type="PANTHER" id="PTHR33670:SF17">
    <property type="entry name" value="ANTHER-SPECIFIC PROLINE-RICH PROTEIN APG"/>
    <property type="match status" value="1"/>
</dbReference>
<dbReference type="EMBL" id="QZWG01000004">
    <property type="protein sequence ID" value="RZC15300.1"/>
    <property type="molecule type" value="Genomic_DNA"/>
</dbReference>
<evidence type="ECO:0000313" key="2">
    <source>
        <dbReference type="EMBL" id="RZC15300.1"/>
    </source>
</evidence>
<evidence type="ECO:0000313" key="3">
    <source>
        <dbReference type="Proteomes" id="UP000289340"/>
    </source>
</evidence>
<accession>A0A445KWT8</accession>
<proteinExistence type="predicted"/>
<sequence length="171" mass="19081">MPLAVLHPHDFLRKNPSNQYQTIIPHSPNMNPNKSHRTSRNRKKRPDPSPQGVVSPARLTLSPKPQVKNKPQQQLVMGQVKILKRGQLLTQTTPDPPPQTEIVDQKLTPQTETVEKKDLTSIVDGLYAGYSMLVMSPPPSSVPLPAFITKKIAVVSDATSDLRKMLRLDFP</sequence>
<dbReference type="Gramene" id="XM_028372150.1">
    <property type="protein sequence ID" value="XP_028227951.1"/>
    <property type="gene ID" value="LOC114408927"/>
</dbReference>
<dbReference type="AlphaFoldDB" id="A0A445KWT8"/>
<keyword evidence="3" id="KW-1185">Reference proteome</keyword>
<dbReference type="Proteomes" id="UP000289340">
    <property type="component" value="Chromosome 4"/>
</dbReference>
<name>A0A445KWT8_GLYSO</name>
<evidence type="ECO:0000256" key="1">
    <source>
        <dbReference type="SAM" id="MobiDB-lite"/>
    </source>
</evidence>
<feature type="compositionally biased region" description="Low complexity" evidence="1">
    <location>
        <begin position="63"/>
        <end position="73"/>
    </location>
</feature>
<reference evidence="2 3" key="1">
    <citation type="submission" date="2018-09" db="EMBL/GenBank/DDBJ databases">
        <title>A high-quality reference genome of wild soybean provides a powerful tool to mine soybean genomes.</title>
        <authorList>
            <person name="Xie M."/>
            <person name="Chung C.Y.L."/>
            <person name="Li M.-W."/>
            <person name="Wong F.-L."/>
            <person name="Chan T.-F."/>
            <person name="Lam H.-M."/>
        </authorList>
    </citation>
    <scope>NUCLEOTIDE SEQUENCE [LARGE SCALE GENOMIC DNA]</scope>
    <source>
        <strain evidence="3">cv. W05</strain>
        <tissue evidence="2">Hypocotyl of etiolated seedlings</tissue>
    </source>
</reference>
<feature type="compositionally biased region" description="Basic residues" evidence="1">
    <location>
        <begin position="34"/>
        <end position="45"/>
    </location>
</feature>
<feature type="compositionally biased region" description="Polar residues" evidence="1">
    <location>
        <begin position="15"/>
        <end position="33"/>
    </location>
</feature>
<dbReference type="PANTHER" id="PTHR33670">
    <property type="entry name" value="SPLICING FACTOR, PROLINE- AND GLUTAMINE-RICH-LIKE"/>
    <property type="match status" value="1"/>
</dbReference>
<protein>
    <submittedName>
        <fullName evidence="2">Uncharacterized protein</fullName>
    </submittedName>
</protein>
<gene>
    <name evidence="2" type="ORF">D0Y65_008940</name>
</gene>
<organism evidence="2 3">
    <name type="scientific">Glycine soja</name>
    <name type="common">Wild soybean</name>
    <dbReference type="NCBI Taxonomy" id="3848"/>
    <lineage>
        <taxon>Eukaryota</taxon>
        <taxon>Viridiplantae</taxon>
        <taxon>Streptophyta</taxon>
        <taxon>Embryophyta</taxon>
        <taxon>Tracheophyta</taxon>
        <taxon>Spermatophyta</taxon>
        <taxon>Magnoliopsida</taxon>
        <taxon>eudicotyledons</taxon>
        <taxon>Gunneridae</taxon>
        <taxon>Pentapetalae</taxon>
        <taxon>rosids</taxon>
        <taxon>fabids</taxon>
        <taxon>Fabales</taxon>
        <taxon>Fabaceae</taxon>
        <taxon>Papilionoideae</taxon>
        <taxon>50 kb inversion clade</taxon>
        <taxon>NPAAA clade</taxon>
        <taxon>indigoferoid/millettioid clade</taxon>
        <taxon>Phaseoleae</taxon>
        <taxon>Glycine</taxon>
        <taxon>Glycine subgen. Soja</taxon>
    </lineage>
</organism>
<feature type="region of interest" description="Disordered" evidence="1">
    <location>
        <begin position="1"/>
        <end position="73"/>
    </location>
</feature>